<accession>A0A4U0WFS4</accession>
<dbReference type="AlphaFoldDB" id="A0A4U0WFS4"/>
<evidence type="ECO:0000313" key="2">
    <source>
        <dbReference type="EMBL" id="TKA61561.1"/>
    </source>
</evidence>
<protein>
    <submittedName>
        <fullName evidence="2">Uncharacterized protein</fullName>
    </submittedName>
</protein>
<organism evidence="2 3">
    <name type="scientific">Friedmanniomyces simplex</name>
    <dbReference type="NCBI Taxonomy" id="329884"/>
    <lineage>
        <taxon>Eukaryota</taxon>
        <taxon>Fungi</taxon>
        <taxon>Dikarya</taxon>
        <taxon>Ascomycota</taxon>
        <taxon>Pezizomycotina</taxon>
        <taxon>Dothideomycetes</taxon>
        <taxon>Dothideomycetidae</taxon>
        <taxon>Mycosphaerellales</taxon>
        <taxon>Teratosphaeriaceae</taxon>
        <taxon>Friedmanniomyces</taxon>
    </lineage>
</organism>
<evidence type="ECO:0000313" key="3">
    <source>
        <dbReference type="Proteomes" id="UP000309340"/>
    </source>
</evidence>
<dbReference type="EMBL" id="NAJQ01001203">
    <property type="protein sequence ID" value="TKA61561.1"/>
    <property type="molecule type" value="Genomic_DNA"/>
</dbReference>
<dbReference type="Proteomes" id="UP000309340">
    <property type="component" value="Unassembled WGS sequence"/>
</dbReference>
<name>A0A4U0WFS4_9PEZI</name>
<keyword evidence="3" id="KW-1185">Reference proteome</keyword>
<evidence type="ECO:0000256" key="1">
    <source>
        <dbReference type="SAM" id="MobiDB-lite"/>
    </source>
</evidence>
<comment type="caution">
    <text evidence="2">The sequence shown here is derived from an EMBL/GenBank/DDBJ whole genome shotgun (WGS) entry which is preliminary data.</text>
</comment>
<gene>
    <name evidence="2" type="ORF">B0A55_11027</name>
</gene>
<sequence>MRASVLFSNHSWHLATTNDIFTRVATPRRLHIHSGAFWTSATTPAASSATLLPIRYPAFATVTGSLIGVGTLNSKAGGQHEARSARLDEEDEEKQAWTW</sequence>
<feature type="compositionally biased region" description="Basic and acidic residues" evidence="1">
    <location>
        <begin position="78"/>
        <end position="87"/>
    </location>
</feature>
<feature type="region of interest" description="Disordered" evidence="1">
    <location>
        <begin position="73"/>
        <end position="99"/>
    </location>
</feature>
<proteinExistence type="predicted"/>
<reference evidence="2 3" key="1">
    <citation type="submission" date="2017-03" db="EMBL/GenBank/DDBJ databases">
        <title>Genomes of endolithic fungi from Antarctica.</title>
        <authorList>
            <person name="Coleine C."/>
            <person name="Masonjones S."/>
            <person name="Stajich J.E."/>
        </authorList>
    </citation>
    <scope>NUCLEOTIDE SEQUENCE [LARGE SCALE GENOMIC DNA]</scope>
    <source>
        <strain evidence="2 3">CCFEE 5184</strain>
    </source>
</reference>